<evidence type="ECO:0000256" key="11">
    <source>
        <dbReference type="ARBA" id="ARBA00023157"/>
    </source>
</evidence>
<keyword evidence="12" id="KW-0675">Receptor</keyword>
<dbReference type="SMART" id="SM00179">
    <property type="entry name" value="EGF_CA"/>
    <property type="match status" value="6"/>
</dbReference>
<dbReference type="InterPro" id="IPR052080">
    <property type="entry name" value="vWF_C/EGF_Fibrillin"/>
</dbReference>
<dbReference type="InterPro" id="IPR001881">
    <property type="entry name" value="EGF-like_Ca-bd_dom"/>
</dbReference>
<organism evidence="17 18">
    <name type="scientific">Acanthocheilonema viteae</name>
    <name type="common">Filarial nematode worm</name>
    <name type="synonym">Dipetalonema viteae</name>
    <dbReference type="NCBI Taxonomy" id="6277"/>
    <lineage>
        <taxon>Eukaryota</taxon>
        <taxon>Metazoa</taxon>
        <taxon>Ecdysozoa</taxon>
        <taxon>Nematoda</taxon>
        <taxon>Chromadorea</taxon>
        <taxon>Rhabditida</taxon>
        <taxon>Spirurina</taxon>
        <taxon>Spiruromorpha</taxon>
        <taxon>Filarioidea</taxon>
        <taxon>Onchocercidae</taxon>
        <taxon>Acanthocheilonema</taxon>
    </lineage>
</organism>
<dbReference type="SUPFAM" id="SSF57184">
    <property type="entry name" value="Growth factor receptor domain"/>
    <property type="match status" value="2"/>
</dbReference>
<dbReference type="PROSITE" id="PS51041">
    <property type="entry name" value="EMI"/>
    <property type="match status" value="1"/>
</dbReference>
<evidence type="ECO:0000256" key="2">
    <source>
        <dbReference type="ARBA" id="ARBA00004613"/>
    </source>
</evidence>
<evidence type="ECO:0000256" key="9">
    <source>
        <dbReference type="ARBA" id="ARBA00022989"/>
    </source>
</evidence>
<evidence type="ECO:0000256" key="3">
    <source>
        <dbReference type="ARBA" id="ARBA00022525"/>
    </source>
</evidence>
<dbReference type="Proteomes" id="UP000276991">
    <property type="component" value="Unassembled WGS sequence"/>
</dbReference>
<dbReference type="PROSITE" id="PS50026">
    <property type="entry name" value="EGF_3"/>
    <property type="match status" value="3"/>
</dbReference>
<dbReference type="FunFam" id="2.10.25.10:FF:000010">
    <property type="entry name" value="Pro-epidermal growth factor"/>
    <property type="match status" value="1"/>
</dbReference>
<feature type="disulfide bond" evidence="14">
    <location>
        <begin position="146"/>
        <end position="155"/>
    </location>
</feature>
<dbReference type="STRING" id="6277.A0A498S3D2"/>
<keyword evidence="9" id="KW-1133">Transmembrane helix</keyword>
<dbReference type="Pfam" id="PF07645">
    <property type="entry name" value="EGF_CA"/>
    <property type="match status" value="2"/>
</dbReference>
<dbReference type="Pfam" id="PF14670">
    <property type="entry name" value="FXa_inhibition"/>
    <property type="match status" value="3"/>
</dbReference>
<dbReference type="SUPFAM" id="SSF57196">
    <property type="entry name" value="EGF/Laminin"/>
    <property type="match status" value="1"/>
</dbReference>
<dbReference type="InterPro" id="IPR011489">
    <property type="entry name" value="EMI_domain"/>
</dbReference>
<dbReference type="FunFam" id="2.10.25.10:FF:000005">
    <property type="entry name" value="Fibrillin 2"/>
    <property type="match status" value="1"/>
</dbReference>
<evidence type="ECO:0000256" key="13">
    <source>
        <dbReference type="ARBA" id="ARBA00023180"/>
    </source>
</evidence>
<dbReference type="Gene3D" id="2.10.25.10">
    <property type="entry name" value="Laminin"/>
    <property type="match status" value="7"/>
</dbReference>
<dbReference type="PANTHER" id="PTHR47333:SF4">
    <property type="entry name" value="EGF-LIKE DOMAIN-CONTAINING PROTEIN"/>
    <property type="match status" value="1"/>
</dbReference>
<dbReference type="SMART" id="SM00181">
    <property type="entry name" value="EGF"/>
    <property type="match status" value="7"/>
</dbReference>
<dbReference type="EMBL" id="UPTC01000090">
    <property type="protein sequence ID" value="VBB26325.1"/>
    <property type="molecule type" value="Genomic_DNA"/>
</dbReference>
<dbReference type="PROSITE" id="PS01186">
    <property type="entry name" value="EGF_2"/>
    <property type="match status" value="4"/>
</dbReference>
<protein>
    <recommendedName>
        <fullName evidence="19">EGF-like domain-containing protein</fullName>
    </recommendedName>
</protein>
<keyword evidence="4 14" id="KW-0245">EGF-like domain</keyword>
<evidence type="ECO:0000256" key="4">
    <source>
        <dbReference type="ARBA" id="ARBA00022536"/>
    </source>
</evidence>
<reference evidence="17 18" key="1">
    <citation type="submission" date="2018-08" db="EMBL/GenBank/DDBJ databases">
        <authorList>
            <person name="Laetsch R D."/>
            <person name="Stevens L."/>
            <person name="Kumar S."/>
            <person name="Blaxter L. M."/>
        </authorList>
    </citation>
    <scope>NUCLEOTIDE SEQUENCE [LARGE SCALE GENOMIC DNA]</scope>
</reference>
<dbReference type="AlphaFoldDB" id="A0A498S3D2"/>
<evidence type="ECO:0000256" key="10">
    <source>
        <dbReference type="ARBA" id="ARBA00023136"/>
    </source>
</evidence>
<keyword evidence="10" id="KW-0472">Membrane</keyword>
<keyword evidence="18" id="KW-1185">Reference proteome</keyword>
<keyword evidence="7" id="KW-0732">Signal</keyword>
<gene>
    <name evidence="17" type="ORF">NAV_LOCUS1155</name>
</gene>
<comment type="subcellular location">
    <subcellularLocation>
        <location evidence="1">Membrane</location>
        <topology evidence="1">Single-pass type I membrane protein</topology>
    </subcellularLocation>
    <subcellularLocation>
        <location evidence="2">Secreted</location>
    </subcellularLocation>
</comment>
<evidence type="ECO:0000256" key="6">
    <source>
        <dbReference type="ARBA" id="ARBA00022692"/>
    </source>
</evidence>
<dbReference type="GO" id="GO:0016020">
    <property type="term" value="C:membrane"/>
    <property type="evidence" value="ECO:0007669"/>
    <property type="project" value="UniProtKB-SubCell"/>
</dbReference>
<dbReference type="InterPro" id="IPR000742">
    <property type="entry name" value="EGF"/>
</dbReference>
<evidence type="ECO:0000256" key="12">
    <source>
        <dbReference type="ARBA" id="ARBA00023170"/>
    </source>
</evidence>
<evidence type="ECO:0000256" key="7">
    <source>
        <dbReference type="ARBA" id="ARBA00022729"/>
    </source>
</evidence>
<evidence type="ECO:0000313" key="17">
    <source>
        <dbReference type="EMBL" id="VBB26325.1"/>
    </source>
</evidence>
<feature type="domain" description="EGF-like" evidence="15">
    <location>
        <begin position="323"/>
        <end position="363"/>
    </location>
</feature>
<name>A0A498S3D2_ACAVI</name>
<sequence>MCCNIVALIAIKMRRMKRRKDDYGLVNSNSSGIAKLNVCPHEEIETVTVREPCVQAYTKYIRSRKPGCNGEFRSCSVREPKTVYYRTYKNVTRTRRHTTAQCCAGWIQVPDKEGCQRASCTPELCHNGGTCQQPSTSDKNEEICRCLPGFQGARCQYDINECLIKNGGCPHECVNTIGTFYCRCFAGYQLDSDHQKCIDVDECQFENGGCEFRCLNTEGGYRCECPPRMQLHSNGRRCVRRNICATNNGGCEHICEERHGRFHRCKCRQGFKLAADKRRCHPIDPCMINRGGCEQHCMNDNGRAVCQCYHGLRIGSDQKSCVDIDECTMMTSKCEHECVNIYGTYRCRCRSGYRLLSDGRQCKLVIDPCQERNGGCEHICEGDENGSLKCSCKSGYQLDSDGRSCSGKVSLIFIMIIPHKN</sequence>
<evidence type="ECO:0000313" key="18">
    <source>
        <dbReference type="Proteomes" id="UP000276991"/>
    </source>
</evidence>
<dbReference type="PANTHER" id="PTHR47333">
    <property type="entry name" value="VON WILLEBRAND FACTOR C AND EGF DOMAIN-CONTAINING PROTEIN"/>
    <property type="match status" value="1"/>
</dbReference>
<keyword evidence="8" id="KW-0677">Repeat</keyword>
<feature type="domain" description="EGF-like" evidence="15">
    <location>
        <begin position="199"/>
        <end position="239"/>
    </location>
</feature>
<dbReference type="GO" id="GO:0005576">
    <property type="term" value="C:extracellular region"/>
    <property type="evidence" value="ECO:0007669"/>
    <property type="project" value="UniProtKB-SubCell"/>
</dbReference>
<dbReference type="InterPro" id="IPR049883">
    <property type="entry name" value="NOTCH1_EGF-like"/>
</dbReference>
<evidence type="ECO:0000256" key="5">
    <source>
        <dbReference type="ARBA" id="ARBA00022583"/>
    </source>
</evidence>
<accession>A0A498S3D2</accession>
<dbReference type="InterPro" id="IPR000152">
    <property type="entry name" value="EGF-type_Asp/Asn_hydroxyl_site"/>
</dbReference>
<dbReference type="OrthoDB" id="6286622at2759"/>
<evidence type="ECO:0000256" key="8">
    <source>
        <dbReference type="ARBA" id="ARBA00022737"/>
    </source>
</evidence>
<keyword evidence="5" id="KW-0254">Endocytosis</keyword>
<dbReference type="Pfam" id="PF07546">
    <property type="entry name" value="EMI"/>
    <property type="match status" value="1"/>
</dbReference>
<evidence type="ECO:0000256" key="14">
    <source>
        <dbReference type="PROSITE-ProRule" id="PRU00076"/>
    </source>
</evidence>
<dbReference type="InterPro" id="IPR018097">
    <property type="entry name" value="EGF_Ca-bd_CS"/>
</dbReference>
<dbReference type="PROSITE" id="PS00010">
    <property type="entry name" value="ASX_HYDROXYL"/>
    <property type="match status" value="3"/>
</dbReference>
<evidence type="ECO:0008006" key="19">
    <source>
        <dbReference type="Google" id="ProtNLM"/>
    </source>
</evidence>
<dbReference type="GO" id="GO:0005509">
    <property type="term" value="F:calcium ion binding"/>
    <property type="evidence" value="ECO:0007669"/>
    <property type="project" value="InterPro"/>
</dbReference>
<dbReference type="PROSITE" id="PS00022">
    <property type="entry name" value="EGF_1"/>
    <property type="match status" value="1"/>
</dbReference>
<feature type="domain" description="EGF-like" evidence="15">
    <location>
        <begin position="116"/>
        <end position="156"/>
    </location>
</feature>
<comment type="caution">
    <text evidence="14">Lacks conserved residue(s) required for the propagation of feature annotation.</text>
</comment>
<keyword evidence="3" id="KW-0964">Secreted</keyword>
<feature type="domain" description="EMI" evidence="16">
    <location>
        <begin position="35"/>
        <end position="117"/>
    </location>
</feature>
<keyword evidence="6" id="KW-0812">Transmembrane</keyword>
<dbReference type="PROSITE" id="PS01187">
    <property type="entry name" value="EGF_CA"/>
    <property type="match status" value="2"/>
</dbReference>
<dbReference type="FunFam" id="2.10.25.10:FF:000009">
    <property type="entry name" value="Low-density lipoprotein receptor isoform 1"/>
    <property type="match status" value="1"/>
</dbReference>
<keyword evidence="11 14" id="KW-1015">Disulfide bond</keyword>
<proteinExistence type="predicted"/>
<dbReference type="GO" id="GO:0006897">
    <property type="term" value="P:endocytosis"/>
    <property type="evidence" value="ECO:0007669"/>
    <property type="project" value="UniProtKB-KW"/>
</dbReference>
<evidence type="ECO:0000256" key="1">
    <source>
        <dbReference type="ARBA" id="ARBA00004479"/>
    </source>
</evidence>
<keyword evidence="13" id="KW-0325">Glycoprotein</keyword>
<evidence type="ECO:0000259" key="16">
    <source>
        <dbReference type="PROSITE" id="PS51041"/>
    </source>
</evidence>
<dbReference type="InterPro" id="IPR009030">
    <property type="entry name" value="Growth_fac_rcpt_cys_sf"/>
</dbReference>
<evidence type="ECO:0000259" key="15">
    <source>
        <dbReference type="PROSITE" id="PS50026"/>
    </source>
</evidence>